<dbReference type="InterPro" id="IPR050655">
    <property type="entry name" value="Plant_B3_domain"/>
</dbReference>
<dbReference type="GO" id="GO:0003677">
    <property type="term" value="F:DNA binding"/>
    <property type="evidence" value="ECO:0007669"/>
    <property type="project" value="UniProtKB-KW"/>
</dbReference>
<name>A0A5N6NXJ6_9ASTR</name>
<evidence type="ECO:0000256" key="1">
    <source>
        <dbReference type="ARBA" id="ARBA00004123"/>
    </source>
</evidence>
<sequence>MDVERNSSIGGEGEDIDIDYLSMFSSVPESHDTFIQRMKSKSIHTKSKLSPGLIKIQTLAGLSWIVNVVIHGRDYFLTNGWKKLADQLFLSIGSNLLFEYEGSNTFRLTVHNKPRDDQIGDSFVHVVINRSADEIMRGFNKICDEIPLHFMAYVIFFFESSKSLRINVYKPNGIEAILPLNENEICGVLEEEDDGDGDDDDEEEEVDDEEEEEAVIVGNLKLLQPGTSRSVPISRPYNVCEEAVEDRVVTFERKVEGRLQLPKHIVRSVKSISETTLKMRYFKAKVRSYRIRKTKAVDDRFVLDGWREFMDEYVIVKGEKYSFSYCTKSRLLVCAEKDDTEVILRSKSKGKSLKLSSSSSESSDESVEDNTESIESKLADILYNSESSERFNSEKHPLRVKYFKALAD</sequence>
<keyword evidence="9" id="KW-1185">Reference proteome</keyword>
<evidence type="ECO:0000256" key="2">
    <source>
        <dbReference type="ARBA" id="ARBA00023015"/>
    </source>
</evidence>
<keyword evidence="3" id="KW-0238">DNA-binding</keyword>
<feature type="domain" description="TF-B3" evidence="7">
    <location>
        <begin position="54"/>
        <end position="114"/>
    </location>
</feature>
<evidence type="ECO:0000313" key="8">
    <source>
        <dbReference type="EMBL" id="KAD5507995.1"/>
    </source>
</evidence>
<dbReference type="Pfam" id="PF02362">
    <property type="entry name" value="B3"/>
    <property type="match status" value="1"/>
</dbReference>
<feature type="region of interest" description="Disordered" evidence="6">
    <location>
        <begin position="353"/>
        <end position="372"/>
    </location>
</feature>
<dbReference type="GO" id="GO:0005634">
    <property type="term" value="C:nucleus"/>
    <property type="evidence" value="ECO:0007669"/>
    <property type="project" value="UniProtKB-SubCell"/>
</dbReference>
<proteinExistence type="predicted"/>
<keyword evidence="4" id="KW-0804">Transcription</keyword>
<dbReference type="PROSITE" id="PS50863">
    <property type="entry name" value="B3"/>
    <property type="match status" value="1"/>
</dbReference>
<dbReference type="OrthoDB" id="660291at2759"/>
<dbReference type="SUPFAM" id="SSF101936">
    <property type="entry name" value="DNA-binding pseudobarrel domain"/>
    <property type="match status" value="2"/>
</dbReference>
<keyword evidence="5" id="KW-0539">Nucleus</keyword>
<dbReference type="EMBL" id="SZYD01000008">
    <property type="protein sequence ID" value="KAD5507995.1"/>
    <property type="molecule type" value="Genomic_DNA"/>
</dbReference>
<feature type="compositionally biased region" description="Acidic residues" evidence="6">
    <location>
        <begin position="362"/>
        <end position="372"/>
    </location>
</feature>
<keyword evidence="2" id="KW-0805">Transcription regulation</keyword>
<evidence type="ECO:0000256" key="5">
    <source>
        <dbReference type="ARBA" id="ARBA00023242"/>
    </source>
</evidence>
<dbReference type="InterPro" id="IPR015300">
    <property type="entry name" value="DNA-bd_pseudobarrel_sf"/>
</dbReference>
<organism evidence="8 9">
    <name type="scientific">Mikania micrantha</name>
    <name type="common">bitter vine</name>
    <dbReference type="NCBI Taxonomy" id="192012"/>
    <lineage>
        <taxon>Eukaryota</taxon>
        <taxon>Viridiplantae</taxon>
        <taxon>Streptophyta</taxon>
        <taxon>Embryophyta</taxon>
        <taxon>Tracheophyta</taxon>
        <taxon>Spermatophyta</taxon>
        <taxon>Magnoliopsida</taxon>
        <taxon>eudicotyledons</taxon>
        <taxon>Gunneridae</taxon>
        <taxon>Pentapetalae</taxon>
        <taxon>asterids</taxon>
        <taxon>campanulids</taxon>
        <taxon>Asterales</taxon>
        <taxon>Asteraceae</taxon>
        <taxon>Asteroideae</taxon>
        <taxon>Heliantheae alliance</taxon>
        <taxon>Eupatorieae</taxon>
        <taxon>Mikania</taxon>
    </lineage>
</organism>
<dbReference type="PANTHER" id="PTHR31920">
    <property type="entry name" value="B3 DOMAIN-CONTAINING"/>
    <property type="match status" value="1"/>
</dbReference>
<dbReference type="InterPro" id="IPR003340">
    <property type="entry name" value="B3_DNA-bd"/>
</dbReference>
<evidence type="ECO:0000256" key="3">
    <source>
        <dbReference type="ARBA" id="ARBA00023125"/>
    </source>
</evidence>
<evidence type="ECO:0000259" key="7">
    <source>
        <dbReference type="PROSITE" id="PS50863"/>
    </source>
</evidence>
<comment type="caution">
    <text evidence="8">The sequence shown here is derived from an EMBL/GenBank/DDBJ whole genome shotgun (WGS) entry which is preliminary data.</text>
</comment>
<dbReference type="PANTHER" id="PTHR31920:SF135">
    <property type="entry name" value="B3 DOMAIN-CONTAINING PROTEIN OS03G0621600-RELATED"/>
    <property type="match status" value="1"/>
</dbReference>
<comment type="subcellular location">
    <subcellularLocation>
        <location evidence="1">Nucleus</location>
    </subcellularLocation>
</comment>
<protein>
    <recommendedName>
        <fullName evidence="7">TF-B3 domain-containing protein</fullName>
    </recommendedName>
</protein>
<gene>
    <name evidence="8" type="ORF">E3N88_15698</name>
</gene>
<dbReference type="Proteomes" id="UP000326396">
    <property type="component" value="Linkage Group LG16"/>
</dbReference>
<reference evidence="8 9" key="1">
    <citation type="submission" date="2019-05" db="EMBL/GenBank/DDBJ databases">
        <title>Mikania micrantha, genome provides insights into the molecular mechanism of rapid growth.</title>
        <authorList>
            <person name="Liu B."/>
        </authorList>
    </citation>
    <scope>NUCLEOTIDE SEQUENCE [LARGE SCALE GENOMIC DNA]</scope>
    <source>
        <strain evidence="8">NLD-2019</strain>
        <tissue evidence="8">Leaf</tissue>
    </source>
</reference>
<evidence type="ECO:0000313" key="9">
    <source>
        <dbReference type="Proteomes" id="UP000326396"/>
    </source>
</evidence>
<evidence type="ECO:0000256" key="4">
    <source>
        <dbReference type="ARBA" id="ARBA00023163"/>
    </source>
</evidence>
<feature type="region of interest" description="Disordered" evidence="6">
    <location>
        <begin position="190"/>
        <end position="210"/>
    </location>
</feature>
<dbReference type="AlphaFoldDB" id="A0A5N6NXJ6"/>
<evidence type="ECO:0000256" key="6">
    <source>
        <dbReference type="SAM" id="MobiDB-lite"/>
    </source>
</evidence>
<dbReference type="Gene3D" id="2.40.330.10">
    <property type="entry name" value="DNA-binding pseudobarrel domain"/>
    <property type="match status" value="2"/>
</dbReference>
<accession>A0A5N6NXJ6</accession>